<organism evidence="7 8">
    <name type="scientific">Oncorhynchus mykiss</name>
    <name type="common">Rainbow trout</name>
    <name type="synonym">Salmo gairdneri</name>
    <dbReference type="NCBI Taxonomy" id="8022"/>
    <lineage>
        <taxon>Eukaryota</taxon>
        <taxon>Metazoa</taxon>
        <taxon>Chordata</taxon>
        <taxon>Craniata</taxon>
        <taxon>Vertebrata</taxon>
        <taxon>Euteleostomi</taxon>
        <taxon>Actinopterygii</taxon>
        <taxon>Neopterygii</taxon>
        <taxon>Teleostei</taxon>
        <taxon>Protacanthopterygii</taxon>
        <taxon>Salmoniformes</taxon>
        <taxon>Salmonidae</taxon>
        <taxon>Salmoninae</taxon>
        <taxon>Oncorhynchus</taxon>
    </lineage>
</organism>
<feature type="compositionally biased region" description="Low complexity" evidence="4">
    <location>
        <begin position="8"/>
        <end position="17"/>
    </location>
</feature>
<dbReference type="PaxDb" id="8022-A0A060W5M4"/>
<evidence type="ECO:0000259" key="6">
    <source>
        <dbReference type="PROSITE" id="PS50002"/>
    </source>
</evidence>
<keyword evidence="1 3" id="KW-0728">SH3 domain</keyword>
<dbReference type="Gene3D" id="2.30.30.40">
    <property type="entry name" value="SH3 Domains"/>
    <property type="match status" value="2"/>
</dbReference>
<feature type="region of interest" description="Disordered" evidence="4">
    <location>
        <begin position="1"/>
        <end position="49"/>
    </location>
</feature>
<evidence type="ECO:0008006" key="9">
    <source>
        <dbReference type="Google" id="ProtNLM"/>
    </source>
</evidence>
<dbReference type="PANTHER" id="PTHR16830:SF12">
    <property type="entry name" value="PDZ DOMAIN-CONTAINING PROTEIN"/>
    <property type="match status" value="1"/>
</dbReference>
<dbReference type="InterPro" id="IPR043443">
    <property type="entry name" value="FYB1/2-like"/>
</dbReference>
<feature type="region of interest" description="Disordered" evidence="4">
    <location>
        <begin position="491"/>
        <end position="512"/>
    </location>
</feature>
<protein>
    <recommendedName>
        <fullName evidence="9">SH3 domain-containing protein</fullName>
    </recommendedName>
</protein>
<accession>A0A060W5M4</accession>
<feature type="region of interest" description="Disordered" evidence="4">
    <location>
        <begin position="543"/>
        <end position="690"/>
    </location>
</feature>
<dbReference type="InterPro" id="IPR036028">
    <property type="entry name" value="SH3-like_dom_sf"/>
</dbReference>
<dbReference type="GO" id="GO:0005886">
    <property type="term" value="C:plasma membrane"/>
    <property type="evidence" value="ECO:0007669"/>
    <property type="project" value="InterPro"/>
</dbReference>
<dbReference type="InterPro" id="IPR011993">
    <property type="entry name" value="PH-like_dom_sf"/>
</dbReference>
<gene>
    <name evidence="7" type="ORF">GSONMT00067469001</name>
</gene>
<dbReference type="GO" id="GO:0072659">
    <property type="term" value="P:protein localization to plasma membrane"/>
    <property type="evidence" value="ECO:0007669"/>
    <property type="project" value="TreeGrafter"/>
</dbReference>
<dbReference type="InterPro" id="IPR006020">
    <property type="entry name" value="PTB/PI_dom"/>
</dbReference>
<dbReference type="Pfam" id="PF21792">
    <property type="entry name" value="DAB2_SBM"/>
    <property type="match status" value="1"/>
</dbReference>
<dbReference type="GO" id="GO:0050852">
    <property type="term" value="P:T cell receptor signaling pathway"/>
    <property type="evidence" value="ECO:0007669"/>
    <property type="project" value="TreeGrafter"/>
</dbReference>
<dbReference type="STRING" id="8022.A0A060W5M4"/>
<reference evidence="7 8" key="1">
    <citation type="journal article" date="2014" name="Nat. Commun.">
        <title>The rainbow trout genome provides novel insights into evolution after whole-genome duplication in vertebrates.</title>
        <authorList>
            <person name="Berthelot C."/>
            <person name="Brunet F."/>
            <person name="Chalopin D."/>
            <person name="Juanchich A."/>
            <person name="Bernard M."/>
            <person name="Noel B."/>
            <person name="Bento P."/>
            <person name="Da Silva C."/>
            <person name="Labadie K."/>
            <person name="Alberti A."/>
            <person name="Aury J.M."/>
            <person name="Louis A."/>
            <person name="Dehais P."/>
            <person name="Bardou P."/>
            <person name="Montfort J."/>
            <person name="Klopp C."/>
            <person name="Cabau C."/>
            <person name="Gaspin C."/>
            <person name="Thorgaard G.H."/>
            <person name="Boussaha M."/>
            <person name="Quillet E."/>
            <person name="Guyomard R."/>
            <person name="Galiana D."/>
            <person name="Bobe J."/>
            <person name="Volff J.N."/>
            <person name="Genet C."/>
            <person name="Wincker P."/>
            <person name="Jaillon O."/>
            <person name="Roest Crollius H."/>
            <person name="Guiguen Y."/>
        </authorList>
    </citation>
    <scope>NUCLEOTIDE SEQUENCE [LARGE SCALE GENOMIC DNA]</scope>
</reference>
<dbReference type="AlphaFoldDB" id="A0A060W5M4"/>
<evidence type="ECO:0000313" key="7">
    <source>
        <dbReference type="EMBL" id="CDQ62598.1"/>
    </source>
</evidence>
<keyword evidence="2" id="KW-0597">Phosphoprotein</keyword>
<name>A0A060W5M4_ONCMY</name>
<evidence type="ECO:0000259" key="5">
    <source>
        <dbReference type="PROSITE" id="PS01179"/>
    </source>
</evidence>
<dbReference type="SUPFAM" id="SSF50729">
    <property type="entry name" value="PH domain-like"/>
    <property type="match status" value="1"/>
</dbReference>
<dbReference type="EMBL" id="FR904412">
    <property type="protein sequence ID" value="CDQ62598.1"/>
    <property type="molecule type" value="Genomic_DNA"/>
</dbReference>
<proteinExistence type="predicted"/>
<dbReference type="FunFam" id="2.30.30.40:FF:000307">
    <property type="entry name" value="Predicted protein"/>
    <property type="match status" value="1"/>
</dbReference>
<evidence type="ECO:0000256" key="2">
    <source>
        <dbReference type="ARBA" id="ARBA00022553"/>
    </source>
</evidence>
<dbReference type="InterPro" id="IPR029294">
    <property type="entry name" value="hSH3"/>
</dbReference>
<dbReference type="PROSITE" id="PS01179">
    <property type="entry name" value="PID"/>
    <property type="match status" value="1"/>
</dbReference>
<dbReference type="InterPro" id="IPR001452">
    <property type="entry name" value="SH3_domain"/>
</dbReference>
<dbReference type="Pfam" id="PF14603">
    <property type="entry name" value="hSH3"/>
    <property type="match status" value="2"/>
</dbReference>
<feature type="compositionally biased region" description="Basic and acidic residues" evidence="4">
    <location>
        <begin position="649"/>
        <end position="687"/>
    </location>
</feature>
<dbReference type="PANTHER" id="PTHR16830">
    <property type="entry name" value="SH2 CONTAINING ADAPTOR PRAM-1 RELATED"/>
    <property type="match status" value="1"/>
</dbReference>
<dbReference type="Proteomes" id="UP000193380">
    <property type="component" value="Chromosome 5"/>
</dbReference>
<dbReference type="SUPFAM" id="SSF50044">
    <property type="entry name" value="SH3-domain"/>
    <property type="match status" value="2"/>
</dbReference>
<evidence type="ECO:0000256" key="1">
    <source>
        <dbReference type="ARBA" id="ARBA00022443"/>
    </source>
</evidence>
<dbReference type="Gene3D" id="2.30.29.30">
    <property type="entry name" value="Pleckstrin-homology domain (PH domain)/Phosphotyrosine-binding domain (PTB)"/>
    <property type="match status" value="1"/>
</dbReference>
<sequence length="893" mass="98318">METDQEACKAAASCPAPSQGPVKTGWLSSNKRGPPVTKPPSDGTSRFQGDGVRYKAKLIGVDYVPAAQGDKMCLDSMMKLKGQEVAGRSQGRHKQRVWLKVSITGVKILDERTGVVEYDHERGKINSLTKDESDPRALSYIYDHEGTYTLFYIKMANLADPVLDDIKEVCQSPVTQEDQEVNKPVENAVALLLLDENIASPKGLDDLEMLNSMPSSPSGQPKQISSRDELMDIFSFPSQNSAMNQPGSPQSLSVPQIFPTFPGQPIAVASFISPPVSIPWCQQGPLPTLSPSSNGSWGAPAPWPSQPNMTGWIPGSGGMMPYGGPQLQGYGVNPQPGLTFKRTKMGESVDVCALRARFHAKADMAGSRDSTSPKPPLRGFGRGGPRLADVSVTANGGVRNKLMLMVPTPPLPGSSYSPDLQRLPPQHVRAELEGMSTSPEPHSVFHHLPPSHRPHRAAKELPLPASPPTNIDQQGRVRVTGELLQNMMLKHKGVHPGPTKPTPPSLPSQRNLTGVTPLRRALPPEAPSPIKPRRPPHINLQAHQRSTRAPHLAGQPGLRKTDGGSSQSLPGLVSLSGPPRLPTKPSSLPRQCTPVHFEDDQGEYDDVGLDVKPPPPPLNHPGSWDKSDSWNDNSSSRVDEGSDGSDVYKGNEQEVKNTSSDKKKQKELRWQQEQEKRNQKKRLERDNKYRKKFKLGTGDIDVLHMGRVRHDWQGGKHDLSVRQGNRVEIIRVKNNPDGRWLARTQTGTYGYIISTCVDVDYEEVKRKLKLSRAPDPSLPPPPPPVRSEDNDIYYDVDSSGNMNSLDPVMREMLEKDEKEFRKKFKFEGPILVLHSMMVDLNASIKKTGGTALAVVQGEILEVIQVTSDKKALCRNKQGKCIYPYKLHKHPTRH</sequence>
<evidence type="ECO:0000313" key="8">
    <source>
        <dbReference type="Proteomes" id="UP000193380"/>
    </source>
</evidence>
<dbReference type="SMART" id="SM00462">
    <property type="entry name" value="PTB"/>
    <property type="match status" value="1"/>
</dbReference>
<dbReference type="GO" id="GO:0007229">
    <property type="term" value="P:integrin-mediated signaling pathway"/>
    <property type="evidence" value="ECO:0007669"/>
    <property type="project" value="InterPro"/>
</dbReference>
<evidence type="ECO:0000256" key="3">
    <source>
        <dbReference type="PROSITE-ProRule" id="PRU00192"/>
    </source>
</evidence>
<dbReference type="InterPro" id="IPR048559">
    <property type="entry name" value="DAB1/2_SBM"/>
</dbReference>
<feature type="region of interest" description="Disordered" evidence="4">
    <location>
        <begin position="363"/>
        <end position="385"/>
    </location>
</feature>
<dbReference type="PROSITE" id="PS50002">
    <property type="entry name" value="SH3"/>
    <property type="match status" value="1"/>
</dbReference>
<feature type="domain" description="SH3" evidence="6">
    <location>
        <begin position="701"/>
        <end position="762"/>
    </location>
</feature>
<evidence type="ECO:0000256" key="4">
    <source>
        <dbReference type="SAM" id="MobiDB-lite"/>
    </source>
</evidence>
<feature type="domain" description="PID" evidence="5">
    <location>
        <begin position="49"/>
        <end position="171"/>
    </location>
</feature>